<keyword evidence="3" id="KW-1185">Reference proteome</keyword>
<sequence>MNEVLRLAMATAGETAESLAERVGVDPKTAGRWLSPGRVPHTRTRVAVAAILGREPAELWPDPYKRRDMPWFRPWAEVEKEAIALRSYQPLAVPGLLQTEGYARAMLRVGGLLAPDEVEQIVASRLKRQEILSGPRPPQFVAVLDEVVLRRLLGDRVVMREQLTHLAEMAEGPYVQVRVIPADVPWHTGLSGSFVLARLDDGVELAYLDGQLRGQILNDRSDIASLGKRWESITGEALPRRPSIDLIREVAETWR</sequence>
<dbReference type="RefSeq" id="WP_203857490.1">
    <property type="nucleotide sequence ID" value="NZ_BAAAZQ010000008.1"/>
</dbReference>
<evidence type="ECO:0000313" key="2">
    <source>
        <dbReference type="EMBL" id="GIG95944.1"/>
    </source>
</evidence>
<proteinExistence type="predicted"/>
<dbReference type="InterPro" id="IPR043917">
    <property type="entry name" value="DUF5753"/>
</dbReference>
<accession>A0ABQ4EMS6</accession>
<reference evidence="2 3" key="1">
    <citation type="submission" date="2021-01" db="EMBL/GenBank/DDBJ databases">
        <title>Whole genome shotgun sequence of Plantactinospora mayteni NBRC 109088.</title>
        <authorList>
            <person name="Komaki H."/>
            <person name="Tamura T."/>
        </authorList>
    </citation>
    <scope>NUCLEOTIDE SEQUENCE [LARGE SCALE GENOMIC DNA]</scope>
    <source>
        <strain evidence="2 3">NBRC 109088</strain>
    </source>
</reference>
<dbReference type="CDD" id="cd00093">
    <property type="entry name" value="HTH_XRE"/>
    <property type="match status" value="1"/>
</dbReference>
<comment type="caution">
    <text evidence="2">The sequence shown here is derived from an EMBL/GenBank/DDBJ whole genome shotgun (WGS) entry which is preliminary data.</text>
</comment>
<dbReference type="InterPro" id="IPR001387">
    <property type="entry name" value="Cro/C1-type_HTH"/>
</dbReference>
<name>A0ABQ4EMS6_9ACTN</name>
<organism evidence="2 3">
    <name type="scientific">Plantactinospora mayteni</name>
    <dbReference type="NCBI Taxonomy" id="566021"/>
    <lineage>
        <taxon>Bacteria</taxon>
        <taxon>Bacillati</taxon>
        <taxon>Actinomycetota</taxon>
        <taxon>Actinomycetes</taxon>
        <taxon>Micromonosporales</taxon>
        <taxon>Micromonosporaceae</taxon>
        <taxon>Plantactinospora</taxon>
    </lineage>
</organism>
<protein>
    <submittedName>
        <fullName evidence="2">Transcriptional regulator</fullName>
    </submittedName>
</protein>
<dbReference type="InterPro" id="IPR010982">
    <property type="entry name" value="Lambda_DNA-bd_dom_sf"/>
</dbReference>
<gene>
    <name evidence="2" type="ORF">Pma05_25170</name>
</gene>
<feature type="domain" description="DUF5753" evidence="1">
    <location>
        <begin position="73"/>
        <end position="249"/>
    </location>
</feature>
<dbReference type="EMBL" id="BONX01000012">
    <property type="protein sequence ID" value="GIG95944.1"/>
    <property type="molecule type" value="Genomic_DNA"/>
</dbReference>
<dbReference type="Proteomes" id="UP000621500">
    <property type="component" value="Unassembled WGS sequence"/>
</dbReference>
<evidence type="ECO:0000259" key="1">
    <source>
        <dbReference type="Pfam" id="PF19054"/>
    </source>
</evidence>
<evidence type="ECO:0000313" key="3">
    <source>
        <dbReference type="Proteomes" id="UP000621500"/>
    </source>
</evidence>
<dbReference type="Pfam" id="PF19054">
    <property type="entry name" value="DUF5753"/>
    <property type="match status" value="1"/>
</dbReference>
<dbReference type="Gene3D" id="1.10.260.40">
    <property type="entry name" value="lambda repressor-like DNA-binding domains"/>
    <property type="match status" value="1"/>
</dbReference>
<dbReference type="SUPFAM" id="SSF47413">
    <property type="entry name" value="lambda repressor-like DNA-binding domains"/>
    <property type="match status" value="1"/>
</dbReference>